<proteinExistence type="predicted"/>
<keyword evidence="2" id="KW-1185">Reference proteome</keyword>
<dbReference type="EMBL" id="WTPW01002310">
    <property type="protein sequence ID" value="KAF0387089.1"/>
    <property type="molecule type" value="Genomic_DNA"/>
</dbReference>
<evidence type="ECO:0000313" key="1">
    <source>
        <dbReference type="EMBL" id="KAF0387089.1"/>
    </source>
</evidence>
<dbReference type="Proteomes" id="UP000439903">
    <property type="component" value="Unassembled WGS sequence"/>
</dbReference>
<accession>A0A8H3X0J6</accession>
<comment type="caution">
    <text evidence="1">The sequence shown here is derived from an EMBL/GenBank/DDBJ whole genome shotgun (WGS) entry which is preliminary data.</text>
</comment>
<gene>
    <name evidence="1" type="ORF">F8M41_011272</name>
</gene>
<sequence>MSYLTAYADQEAEINDIACTEVDYFEVGDFVECEIRELADNAEANEIVDVPYQGHLLVRVDVTIQDMTTKEAAELVIIDIENGDDYSWK</sequence>
<organism evidence="1 2">
    <name type="scientific">Gigaspora margarita</name>
    <dbReference type="NCBI Taxonomy" id="4874"/>
    <lineage>
        <taxon>Eukaryota</taxon>
        <taxon>Fungi</taxon>
        <taxon>Fungi incertae sedis</taxon>
        <taxon>Mucoromycota</taxon>
        <taxon>Glomeromycotina</taxon>
        <taxon>Glomeromycetes</taxon>
        <taxon>Diversisporales</taxon>
        <taxon>Gigasporaceae</taxon>
        <taxon>Gigaspora</taxon>
    </lineage>
</organism>
<name>A0A8H3X0J6_GIGMA</name>
<reference evidence="1 2" key="1">
    <citation type="journal article" date="2019" name="Environ. Microbiol.">
        <title>At the nexus of three kingdoms: the genome of the mycorrhizal fungus Gigaspora margarita provides insights into plant, endobacterial and fungal interactions.</title>
        <authorList>
            <person name="Venice F."/>
            <person name="Ghignone S."/>
            <person name="Salvioli di Fossalunga A."/>
            <person name="Amselem J."/>
            <person name="Novero M."/>
            <person name="Xianan X."/>
            <person name="Sedzielewska Toro K."/>
            <person name="Morin E."/>
            <person name="Lipzen A."/>
            <person name="Grigoriev I.V."/>
            <person name="Henrissat B."/>
            <person name="Martin F.M."/>
            <person name="Bonfante P."/>
        </authorList>
    </citation>
    <scope>NUCLEOTIDE SEQUENCE [LARGE SCALE GENOMIC DNA]</scope>
    <source>
        <strain evidence="1 2">BEG34</strain>
    </source>
</reference>
<dbReference type="OrthoDB" id="2443264at2759"/>
<protein>
    <submittedName>
        <fullName evidence="1">Uncharacterized protein</fullName>
    </submittedName>
</protein>
<dbReference type="AlphaFoldDB" id="A0A8H3X0J6"/>
<evidence type="ECO:0000313" key="2">
    <source>
        <dbReference type="Proteomes" id="UP000439903"/>
    </source>
</evidence>